<comment type="similarity">
    <text evidence="2 7">Belongs to the SurE nucleotidase family.</text>
</comment>
<evidence type="ECO:0000256" key="5">
    <source>
        <dbReference type="ARBA" id="ARBA00022741"/>
    </source>
</evidence>
<evidence type="ECO:0000256" key="3">
    <source>
        <dbReference type="ARBA" id="ARBA00022490"/>
    </source>
</evidence>
<dbReference type="InterPro" id="IPR036523">
    <property type="entry name" value="SurE-like_sf"/>
</dbReference>
<name>A0A096CLC6_9BACT</name>
<dbReference type="EC" id="3.1.3.5" evidence="7"/>
<gene>
    <name evidence="7" type="primary">surE</name>
    <name evidence="9" type="ORF">HMPREF0654_11875</name>
</gene>
<comment type="caution">
    <text evidence="9">The sequence shown here is derived from an EMBL/GenBank/DDBJ whole genome shotgun (WGS) entry which is preliminary data.</text>
</comment>
<comment type="cofactor">
    <cofactor evidence="7">
        <name>a divalent metal cation</name>
        <dbReference type="ChEBI" id="CHEBI:60240"/>
    </cofactor>
    <text evidence="7">Binds 1 divalent metal cation per subunit.</text>
</comment>
<dbReference type="Pfam" id="PF01975">
    <property type="entry name" value="SurE"/>
    <property type="match status" value="1"/>
</dbReference>
<accession>A0A096CLC6</accession>
<comment type="subcellular location">
    <subcellularLocation>
        <location evidence="7">Cytoplasm</location>
    </subcellularLocation>
</comment>
<sequence>MNFKRPLILISNDDGYQSVGIRTLASFLSDFAEVVICAPEGARSGYSCAFSASDELRLTQRNNIPNCEVWSCSGTPVDCVKIAFEQILKGRRPDLVLGGINHGDNSSVNNHYSGTMGIAREGCLKYVPAIAFSSCDYNPNANLDHLRHYVVKIVKQVLENGLPKGVCLNVNFPATDQFKGLKVCRMGFGSWIHETLKCSHPRGFNYYWMLGEYRNDEPTATDSDQYFLANGFVTVTPTRIDVTDYDVLNAMKGWEEE</sequence>
<dbReference type="GO" id="GO:0005737">
    <property type="term" value="C:cytoplasm"/>
    <property type="evidence" value="ECO:0007669"/>
    <property type="project" value="UniProtKB-SubCell"/>
</dbReference>
<evidence type="ECO:0000256" key="4">
    <source>
        <dbReference type="ARBA" id="ARBA00022723"/>
    </source>
</evidence>
<organism evidence="9 10">
    <name type="scientific">Prevotella disiens DNF00882</name>
    <dbReference type="NCBI Taxonomy" id="1401075"/>
    <lineage>
        <taxon>Bacteria</taxon>
        <taxon>Pseudomonadati</taxon>
        <taxon>Bacteroidota</taxon>
        <taxon>Bacteroidia</taxon>
        <taxon>Bacteroidales</taxon>
        <taxon>Prevotellaceae</taxon>
        <taxon>Prevotella</taxon>
    </lineage>
</organism>
<protein>
    <recommendedName>
        <fullName evidence="7">5'-nucleotidase SurE</fullName>
        <ecNumber evidence="7">3.1.3.5</ecNumber>
    </recommendedName>
    <alternativeName>
        <fullName evidence="7">Nucleoside 5'-monophosphate phosphohydrolase</fullName>
    </alternativeName>
</protein>
<evidence type="ECO:0000259" key="8">
    <source>
        <dbReference type="Pfam" id="PF01975"/>
    </source>
</evidence>
<feature type="domain" description="Survival protein SurE-like phosphatase/nucleotidase" evidence="8">
    <location>
        <begin position="8"/>
        <end position="191"/>
    </location>
</feature>
<dbReference type="RefSeq" id="WP_036885062.1">
    <property type="nucleotide sequence ID" value="NZ_JRNR01000168.1"/>
</dbReference>
<evidence type="ECO:0000256" key="7">
    <source>
        <dbReference type="HAMAP-Rule" id="MF_00060"/>
    </source>
</evidence>
<dbReference type="Gene3D" id="3.40.1210.10">
    <property type="entry name" value="Survival protein SurE-like phosphatase/nucleotidase"/>
    <property type="match status" value="1"/>
</dbReference>
<dbReference type="PANTHER" id="PTHR30457:SF12">
    <property type="entry name" value="5'_3'-NUCLEOTIDASE SURE"/>
    <property type="match status" value="1"/>
</dbReference>
<feature type="binding site" evidence="7">
    <location>
        <position position="44"/>
    </location>
    <ligand>
        <name>a divalent metal cation</name>
        <dbReference type="ChEBI" id="CHEBI:60240"/>
    </ligand>
</feature>
<reference evidence="9 10" key="1">
    <citation type="submission" date="2014-07" db="EMBL/GenBank/DDBJ databases">
        <authorList>
            <person name="McCorrison J."/>
            <person name="Sanka R."/>
            <person name="Torralba M."/>
            <person name="Gillis M."/>
            <person name="Haft D.H."/>
            <person name="Methe B."/>
            <person name="Sutton G."/>
            <person name="Nelson K.E."/>
        </authorList>
    </citation>
    <scope>NUCLEOTIDE SEQUENCE [LARGE SCALE GENOMIC DNA]</scope>
    <source>
        <strain evidence="9 10">DNF00882</strain>
    </source>
</reference>
<feature type="binding site" evidence="7">
    <location>
        <position position="13"/>
    </location>
    <ligand>
        <name>a divalent metal cation</name>
        <dbReference type="ChEBI" id="CHEBI:60240"/>
    </ligand>
</feature>
<dbReference type="GO" id="GO:0046872">
    <property type="term" value="F:metal ion binding"/>
    <property type="evidence" value="ECO:0007669"/>
    <property type="project" value="UniProtKB-UniRule"/>
</dbReference>
<keyword evidence="6 7" id="KW-0378">Hydrolase</keyword>
<keyword evidence="4 7" id="KW-0479">Metal-binding</keyword>
<feature type="binding site" evidence="7">
    <location>
        <position position="101"/>
    </location>
    <ligand>
        <name>a divalent metal cation</name>
        <dbReference type="ChEBI" id="CHEBI:60240"/>
    </ligand>
</feature>
<feature type="binding site" evidence="7">
    <location>
        <position position="14"/>
    </location>
    <ligand>
        <name>a divalent metal cation</name>
        <dbReference type="ChEBI" id="CHEBI:60240"/>
    </ligand>
</feature>
<dbReference type="EMBL" id="JRNR01000168">
    <property type="protein sequence ID" value="KGF46119.1"/>
    <property type="molecule type" value="Genomic_DNA"/>
</dbReference>
<dbReference type="InterPro" id="IPR030048">
    <property type="entry name" value="SurE"/>
</dbReference>
<dbReference type="SUPFAM" id="SSF64167">
    <property type="entry name" value="SurE-like"/>
    <property type="match status" value="1"/>
</dbReference>
<dbReference type="GO" id="GO:0008254">
    <property type="term" value="F:3'-nucleotidase activity"/>
    <property type="evidence" value="ECO:0007669"/>
    <property type="project" value="TreeGrafter"/>
</dbReference>
<evidence type="ECO:0000313" key="9">
    <source>
        <dbReference type="EMBL" id="KGF46119.1"/>
    </source>
</evidence>
<evidence type="ECO:0000256" key="2">
    <source>
        <dbReference type="ARBA" id="ARBA00011062"/>
    </source>
</evidence>
<comment type="catalytic activity">
    <reaction evidence="1 7">
        <text>a ribonucleoside 5'-phosphate + H2O = a ribonucleoside + phosphate</text>
        <dbReference type="Rhea" id="RHEA:12484"/>
        <dbReference type="ChEBI" id="CHEBI:15377"/>
        <dbReference type="ChEBI" id="CHEBI:18254"/>
        <dbReference type="ChEBI" id="CHEBI:43474"/>
        <dbReference type="ChEBI" id="CHEBI:58043"/>
        <dbReference type="EC" id="3.1.3.5"/>
    </reaction>
</comment>
<comment type="function">
    <text evidence="7">Nucleotidase that shows phosphatase activity on nucleoside 5'-monophosphates.</text>
</comment>
<dbReference type="Proteomes" id="UP000029538">
    <property type="component" value="Unassembled WGS sequence"/>
</dbReference>
<dbReference type="AlphaFoldDB" id="A0A096CLC6"/>
<dbReference type="GO" id="GO:0004309">
    <property type="term" value="F:exopolyphosphatase activity"/>
    <property type="evidence" value="ECO:0007669"/>
    <property type="project" value="TreeGrafter"/>
</dbReference>
<proteinExistence type="inferred from homology"/>
<dbReference type="GO" id="GO:0000166">
    <property type="term" value="F:nucleotide binding"/>
    <property type="evidence" value="ECO:0007669"/>
    <property type="project" value="UniProtKB-KW"/>
</dbReference>
<keyword evidence="5 7" id="KW-0547">Nucleotide-binding</keyword>
<evidence type="ECO:0000256" key="1">
    <source>
        <dbReference type="ARBA" id="ARBA00000815"/>
    </source>
</evidence>
<dbReference type="HAMAP" id="MF_00060">
    <property type="entry name" value="SurE"/>
    <property type="match status" value="1"/>
</dbReference>
<dbReference type="PANTHER" id="PTHR30457">
    <property type="entry name" value="5'-NUCLEOTIDASE SURE"/>
    <property type="match status" value="1"/>
</dbReference>
<dbReference type="NCBIfam" id="TIGR00087">
    <property type="entry name" value="surE"/>
    <property type="match status" value="1"/>
</dbReference>
<dbReference type="GO" id="GO:0008253">
    <property type="term" value="F:5'-nucleotidase activity"/>
    <property type="evidence" value="ECO:0007669"/>
    <property type="project" value="UniProtKB-UniRule"/>
</dbReference>
<evidence type="ECO:0000313" key="10">
    <source>
        <dbReference type="Proteomes" id="UP000029538"/>
    </source>
</evidence>
<keyword evidence="3 7" id="KW-0963">Cytoplasm</keyword>
<dbReference type="InterPro" id="IPR002828">
    <property type="entry name" value="SurE-like_Pase/nucleotidase"/>
</dbReference>
<evidence type="ECO:0000256" key="6">
    <source>
        <dbReference type="ARBA" id="ARBA00022801"/>
    </source>
</evidence>